<keyword evidence="3" id="KW-0560">Oxidoreductase</keyword>
<name>A0ABR1RU15_9PEZI</name>
<evidence type="ECO:0000259" key="5">
    <source>
        <dbReference type="Pfam" id="PF14748"/>
    </source>
</evidence>
<dbReference type="Gene3D" id="3.40.50.720">
    <property type="entry name" value="NAD(P)-binding Rossmann-like Domain"/>
    <property type="match status" value="1"/>
</dbReference>
<proteinExistence type="inferred from homology"/>
<feature type="domain" description="Pyrroline-5-carboxylate reductase dimerisation" evidence="5">
    <location>
        <begin position="218"/>
        <end position="318"/>
    </location>
</feature>
<comment type="similarity">
    <text evidence="1">Belongs to the pyrroline-5-carboxylate reductase family.</text>
</comment>
<dbReference type="PANTHER" id="PTHR11645:SF0">
    <property type="entry name" value="PYRROLINE-5-CARBOXYLATE REDUCTASE 3"/>
    <property type="match status" value="1"/>
</dbReference>
<keyword evidence="7" id="KW-1185">Reference proteome</keyword>
<reference evidence="6 7" key="1">
    <citation type="submission" date="2023-01" db="EMBL/GenBank/DDBJ databases">
        <title>Analysis of 21 Apiospora genomes using comparative genomics revels a genus with tremendous synthesis potential of carbohydrate active enzymes and secondary metabolites.</title>
        <authorList>
            <person name="Sorensen T."/>
        </authorList>
    </citation>
    <scope>NUCLEOTIDE SEQUENCE [LARGE SCALE GENOMIC DNA]</scope>
    <source>
        <strain evidence="6 7">CBS 20057</strain>
    </source>
</reference>
<gene>
    <name evidence="6" type="ORF">PG991_007635</name>
</gene>
<evidence type="ECO:0000313" key="6">
    <source>
        <dbReference type="EMBL" id="KAK8018445.1"/>
    </source>
</evidence>
<dbReference type="InterPro" id="IPR000304">
    <property type="entry name" value="Pyrroline-COOH_reductase"/>
</dbReference>
<evidence type="ECO:0000259" key="4">
    <source>
        <dbReference type="Pfam" id="PF03807"/>
    </source>
</evidence>
<comment type="caution">
    <text evidence="6">The sequence shown here is derived from an EMBL/GenBank/DDBJ whole genome shotgun (WGS) entry which is preliminary data.</text>
</comment>
<dbReference type="PANTHER" id="PTHR11645">
    <property type="entry name" value="PYRROLINE-5-CARBOXYLATE REDUCTASE"/>
    <property type="match status" value="1"/>
</dbReference>
<dbReference type="EMBL" id="JAQQWI010000010">
    <property type="protein sequence ID" value="KAK8018445.1"/>
    <property type="molecule type" value="Genomic_DNA"/>
</dbReference>
<dbReference type="Gene3D" id="1.10.3730.10">
    <property type="entry name" value="ProC C-terminal domain-like"/>
    <property type="match status" value="1"/>
</dbReference>
<dbReference type="InterPro" id="IPR028939">
    <property type="entry name" value="P5C_Rdtase_cat_N"/>
</dbReference>
<dbReference type="Proteomes" id="UP001396898">
    <property type="component" value="Unassembled WGS sequence"/>
</dbReference>
<dbReference type="InterPro" id="IPR036291">
    <property type="entry name" value="NAD(P)-bd_dom_sf"/>
</dbReference>
<sequence>MADILEPTMTIIGCGSLGSAILQRVLEAGEEQQLIRPSDSCNELPRHFLACVRTAESASRLKNRFAAYVVADDIAKPQKQEQRARSIQVLFGRGRNVEAVRQSTVVILGCQPSHAADVVAEKGMADALRGKLVLNICAGITDTVLWDLICRQSPSGAAAVDRRRDEYYFVHAMPNPASCVGQSETILSPRPADFPLRYNAITDWVFRCIGHVTELPPELMAAGTVTAGCAMGFLVPVLQGITTGAKAAGLDGDVALRMAAQAIKGAAEMVLAQGKTPDDLVREVATPGGCTARGLAVLADEQRTGNVAMAFEVAVKEAVARIFELEAAFNVAGSEV</sequence>
<dbReference type="SUPFAM" id="SSF51735">
    <property type="entry name" value="NAD(P)-binding Rossmann-fold domains"/>
    <property type="match status" value="1"/>
</dbReference>
<accession>A0ABR1RU15</accession>
<evidence type="ECO:0000256" key="2">
    <source>
        <dbReference type="ARBA" id="ARBA00022857"/>
    </source>
</evidence>
<keyword evidence="2" id="KW-0521">NADP</keyword>
<feature type="domain" description="Pyrroline-5-carboxylate reductase catalytic N-terminal" evidence="4">
    <location>
        <begin position="9"/>
        <end position="139"/>
    </location>
</feature>
<dbReference type="SUPFAM" id="SSF48179">
    <property type="entry name" value="6-phosphogluconate dehydrogenase C-terminal domain-like"/>
    <property type="match status" value="1"/>
</dbReference>
<dbReference type="InterPro" id="IPR029036">
    <property type="entry name" value="P5CR_dimer"/>
</dbReference>
<dbReference type="InterPro" id="IPR008927">
    <property type="entry name" value="6-PGluconate_DH-like_C_sf"/>
</dbReference>
<evidence type="ECO:0000313" key="7">
    <source>
        <dbReference type="Proteomes" id="UP001396898"/>
    </source>
</evidence>
<dbReference type="HAMAP" id="MF_01925">
    <property type="entry name" value="P5C_reductase"/>
    <property type="match status" value="1"/>
</dbReference>
<protein>
    <submittedName>
        <fullName evidence="6">Pyrroline-5-carboxylate reductase</fullName>
    </submittedName>
</protein>
<evidence type="ECO:0000256" key="1">
    <source>
        <dbReference type="ARBA" id="ARBA00005525"/>
    </source>
</evidence>
<dbReference type="Pfam" id="PF03807">
    <property type="entry name" value="F420_oxidored"/>
    <property type="match status" value="1"/>
</dbReference>
<organism evidence="6 7">
    <name type="scientific">Apiospora marii</name>
    <dbReference type="NCBI Taxonomy" id="335849"/>
    <lineage>
        <taxon>Eukaryota</taxon>
        <taxon>Fungi</taxon>
        <taxon>Dikarya</taxon>
        <taxon>Ascomycota</taxon>
        <taxon>Pezizomycotina</taxon>
        <taxon>Sordariomycetes</taxon>
        <taxon>Xylariomycetidae</taxon>
        <taxon>Amphisphaeriales</taxon>
        <taxon>Apiosporaceae</taxon>
        <taxon>Apiospora</taxon>
    </lineage>
</organism>
<dbReference type="Pfam" id="PF14748">
    <property type="entry name" value="P5CR_dimer"/>
    <property type="match status" value="1"/>
</dbReference>
<evidence type="ECO:0000256" key="3">
    <source>
        <dbReference type="ARBA" id="ARBA00023002"/>
    </source>
</evidence>